<name>A0A934KB87_9BACT</name>
<dbReference type="InterPro" id="IPR003718">
    <property type="entry name" value="OsmC/Ohr_fam"/>
</dbReference>
<dbReference type="Proteomes" id="UP000612893">
    <property type="component" value="Unassembled WGS sequence"/>
</dbReference>
<dbReference type="PANTHER" id="PTHR35368">
    <property type="entry name" value="HYDROPEROXIDE REDUCTASE"/>
    <property type="match status" value="1"/>
</dbReference>
<dbReference type="RefSeq" id="WP_338202633.1">
    <property type="nucleotide sequence ID" value="NZ_JAEKNR010000142.1"/>
</dbReference>
<dbReference type="InterPro" id="IPR052924">
    <property type="entry name" value="OsmC/Ohr_hydroprdx_reductase"/>
</dbReference>
<evidence type="ECO:0000313" key="2">
    <source>
        <dbReference type="Proteomes" id="UP000612893"/>
    </source>
</evidence>
<reference evidence="1" key="1">
    <citation type="submission" date="2020-10" db="EMBL/GenBank/DDBJ databases">
        <title>Ca. Dormibacterota MAGs.</title>
        <authorList>
            <person name="Montgomery K."/>
        </authorList>
    </citation>
    <scope>NUCLEOTIDE SEQUENCE [LARGE SCALE GENOMIC DNA]</scope>
    <source>
        <strain evidence="1">SC8812_S17_10</strain>
    </source>
</reference>
<dbReference type="Gene3D" id="3.30.300.20">
    <property type="match status" value="1"/>
</dbReference>
<dbReference type="InterPro" id="IPR015946">
    <property type="entry name" value="KH_dom-like_a/b"/>
</dbReference>
<dbReference type="InterPro" id="IPR036102">
    <property type="entry name" value="OsmC/Ohrsf"/>
</dbReference>
<dbReference type="SUPFAM" id="SSF82784">
    <property type="entry name" value="OsmC-like"/>
    <property type="match status" value="1"/>
</dbReference>
<keyword evidence="2" id="KW-1185">Reference proteome</keyword>
<organism evidence="1 2">
    <name type="scientific">Candidatus Nephthysia bennettiae</name>
    <dbReference type="NCBI Taxonomy" id="3127016"/>
    <lineage>
        <taxon>Bacteria</taxon>
        <taxon>Bacillati</taxon>
        <taxon>Candidatus Dormiibacterota</taxon>
        <taxon>Candidatus Dormibacteria</taxon>
        <taxon>Candidatus Dormibacterales</taxon>
        <taxon>Candidatus Dormibacteraceae</taxon>
        <taxon>Candidatus Nephthysia</taxon>
    </lineage>
</organism>
<evidence type="ECO:0000313" key="1">
    <source>
        <dbReference type="EMBL" id="MBJ7599168.1"/>
    </source>
</evidence>
<comment type="caution">
    <text evidence="1">The sequence shown here is derived from an EMBL/GenBank/DDBJ whole genome shotgun (WGS) entry which is preliminary data.</text>
</comment>
<proteinExistence type="predicted"/>
<gene>
    <name evidence="1" type="ORF">JF922_13980</name>
</gene>
<dbReference type="EMBL" id="JAEKNR010000142">
    <property type="protein sequence ID" value="MBJ7599168.1"/>
    <property type="molecule type" value="Genomic_DNA"/>
</dbReference>
<dbReference type="Pfam" id="PF02566">
    <property type="entry name" value="OsmC"/>
    <property type="match status" value="1"/>
</dbReference>
<accession>A0A934KB87</accession>
<sequence length="178" mass="19314">MPYKIDLRQVQTPLRERYRSDPQSAHVVTRAHSASSDLDDPQHCAVGLTEFPEVVIHSGLHRAAGGAGDAPCSGDILAAALVICEESTIRSVAANMGIELESVETDVQIHWDFRGTMGVDRAIPVGASGIEMRTRVRVKDGVDPNRAARFLASAERYCSTLQTLRNGVVVNTDFSLDQ</sequence>
<dbReference type="PANTHER" id="PTHR35368:SF1">
    <property type="entry name" value="HYDROPEROXIDE REDUCTASE"/>
    <property type="match status" value="1"/>
</dbReference>
<protein>
    <submittedName>
        <fullName evidence="1">OsmC family protein</fullName>
    </submittedName>
</protein>
<dbReference type="AlphaFoldDB" id="A0A934KB87"/>